<proteinExistence type="predicted"/>
<comment type="caution">
    <text evidence="3">The sequence shown here is derived from an EMBL/GenBank/DDBJ whole genome shotgun (WGS) entry which is preliminary data.</text>
</comment>
<feature type="compositionally biased region" description="Basic residues" evidence="1">
    <location>
        <begin position="653"/>
        <end position="667"/>
    </location>
</feature>
<dbReference type="PANTHER" id="PTHR21494">
    <property type="entry name" value="ACTIVATING SIGNAL COINTEGRATOR 1 COMPLEX SUBUNIT 2 ASC-1 COMPLEX SUBUNIT P100"/>
    <property type="match status" value="1"/>
</dbReference>
<feature type="compositionally biased region" description="Gly residues" evidence="1">
    <location>
        <begin position="590"/>
        <end position="609"/>
    </location>
</feature>
<sequence length="673" mass="73771">MFRMTLPPLAAFPPASVRQGIVPAEWSAFLDAWTTLSNAYLYLPPKEFLSAASDEGSLVRFLTSYFHEAARSGTNDSYFQSEKALDLRRKCFLLSHRLLSVDRIPPTLLQWNFLAHLGHVFVRSERLKELLDSLWKRQGEKVEPSLQKLKASLTKTLDSNQPDAAEEPLRDLVPLLHSSPDIAIFFIAGSDFLDSLCNAYSKASPSFRPKIITVTSLGILALTKGEKPKFSLLSDTLYSLKSNAESQQESGQSSLLSDLVTNTPIVTRIKESGTSDEGARVKNLAQSLTSFRQSGLERPKKLVRRKVDKGKARATRDEYGHGAFGEVHVHRMSLVTQLQDLFPDLGSGFIVRCLDEYDENVEQVTAHLLDESLPPHLKNADRTAQLPTPSQQKPVDVAPHLPPRSTPPPTRRNIYDNDELDQLTVDASKLHIGRKNESLTADNILSDKTFAPNKAAILSALATFDLDDDERDDTYDVEDVGGTIDSTVPGNDEAAELRDDRTEEALFRAYTMSKDAFGRDPATRRSSARQALRSETGMTDEAIEGWAIMLARDPRKLRRLEAKFATFDGRQTELATTRWMDSPAESGTDTDGGGRGGRGGSRGGAGGRGRGGRGRGRGRGGGNAGGGGAAAGPADEKTTQVARQRKEANKSSRANHNRRDGRARKMAKAGFPG</sequence>
<organism evidence="3 4">
    <name type="scientific">Diplodia intermedia</name>
    <dbReference type="NCBI Taxonomy" id="856260"/>
    <lineage>
        <taxon>Eukaryota</taxon>
        <taxon>Fungi</taxon>
        <taxon>Dikarya</taxon>
        <taxon>Ascomycota</taxon>
        <taxon>Pezizomycotina</taxon>
        <taxon>Dothideomycetes</taxon>
        <taxon>Dothideomycetes incertae sedis</taxon>
        <taxon>Botryosphaeriales</taxon>
        <taxon>Botryosphaeriaceae</taxon>
        <taxon>Diplodia</taxon>
    </lineage>
</organism>
<protein>
    <recommendedName>
        <fullName evidence="2">CUE domain-containing protein</fullName>
    </recommendedName>
</protein>
<dbReference type="InterPro" id="IPR003892">
    <property type="entry name" value="CUE"/>
</dbReference>
<dbReference type="CDD" id="cd14364">
    <property type="entry name" value="CUE_ASCC2"/>
    <property type="match status" value="1"/>
</dbReference>
<feature type="region of interest" description="Disordered" evidence="1">
    <location>
        <begin position="574"/>
        <end position="673"/>
    </location>
</feature>
<feature type="compositionally biased region" description="Basic and acidic residues" evidence="1">
    <location>
        <begin position="634"/>
        <end position="650"/>
    </location>
</feature>
<evidence type="ECO:0000313" key="3">
    <source>
        <dbReference type="EMBL" id="KAL1639458.1"/>
    </source>
</evidence>
<dbReference type="PANTHER" id="PTHR21494:SF0">
    <property type="entry name" value="ACTIVATING SIGNAL COINTEGRATOR 1 COMPLEX SUBUNIT 2"/>
    <property type="match status" value="1"/>
</dbReference>
<dbReference type="SUPFAM" id="SSF46934">
    <property type="entry name" value="UBA-like"/>
    <property type="match status" value="1"/>
</dbReference>
<dbReference type="InterPro" id="IPR041800">
    <property type="entry name" value="ASCC2_CUE"/>
</dbReference>
<dbReference type="Pfam" id="PF02845">
    <property type="entry name" value="CUE"/>
    <property type="match status" value="1"/>
</dbReference>
<feature type="compositionally biased region" description="Gly residues" evidence="1">
    <location>
        <begin position="619"/>
        <end position="630"/>
    </location>
</feature>
<evidence type="ECO:0000259" key="2">
    <source>
        <dbReference type="PROSITE" id="PS51140"/>
    </source>
</evidence>
<name>A0ABR3TIY3_9PEZI</name>
<feature type="region of interest" description="Disordered" evidence="1">
    <location>
        <begin position="517"/>
        <end position="536"/>
    </location>
</feature>
<gene>
    <name evidence="3" type="ORF">SLS58_007890</name>
</gene>
<evidence type="ECO:0000256" key="1">
    <source>
        <dbReference type="SAM" id="MobiDB-lite"/>
    </source>
</evidence>
<dbReference type="Gene3D" id="1.10.8.10">
    <property type="entry name" value="DNA helicase RuvA subunit, C-terminal domain"/>
    <property type="match status" value="1"/>
</dbReference>
<dbReference type="InterPro" id="IPR052586">
    <property type="entry name" value="ASCC2"/>
</dbReference>
<dbReference type="Proteomes" id="UP001521184">
    <property type="component" value="Unassembled WGS sequence"/>
</dbReference>
<keyword evidence="4" id="KW-1185">Reference proteome</keyword>
<feature type="region of interest" description="Disordered" evidence="1">
    <location>
        <begin position="372"/>
        <end position="415"/>
    </location>
</feature>
<dbReference type="InterPro" id="IPR009060">
    <property type="entry name" value="UBA-like_sf"/>
</dbReference>
<dbReference type="SMART" id="SM00546">
    <property type="entry name" value="CUE"/>
    <property type="match status" value="1"/>
</dbReference>
<feature type="compositionally biased region" description="Pro residues" evidence="1">
    <location>
        <begin position="400"/>
        <end position="410"/>
    </location>
</feature>
<dbReference type="EMBL" id="JAKEKT020000063">
    <property type="protein sequence ID" value="KAL1639458.1"/>
    <property type="molecule type" value="Genomic_DNA"/>
</dbReference>
<reference evidence="3 4" key="1">
    <citation type="journal article" date="2023" name="Plant Dis.">
        <title>First Report of Diplodia intermedia Causing Canker and Dieback Diseases on Apple Trees in Canada.</title>
        <authorList>
            <person name="Ellouze W."/>
            <person name="Ilyukhin E."/>
            <person name="Sulman M."/>
            <person name="Ali S."/>
        </authorList>
    </citation>
    <scope>NUCLEOTIDE SEQUENCE [LARGE SCALE GENOMIC DNA]</scope>
    <source>
        <strain evidence="3 4">M45-28</strain>
    </source>
</reference>
<accession>A0ABR3TIY3</accession>
<dbReference type="PROSITE" id="PS51140">
    <property type="entry name" value="CUE"/>
    <property type="match status" value="1"/>
</dbReference>
<feature type="domain" description="CUE" evidence="2">
    <location>
        <begin position="330"/>
        <end position="373"/>
    </location>
</feature>
<evidence type="ECO:0000313" key="4">
    <source>
        <dbReference type="Proteomes" id="UP001521184"/>
    </source>
</evidence>